<feature type="compositionally biased region" description="Basic residues" evidence="1">
    <location>
        <begin position="105"/>
        <end position="117"/>
    </location>
</feature>
<protein>
    <submittedName>
        <fullName evidence="2">Dihydrogenase reductase</fullName>
    </submittedName>
</protein>
<evidence type="ECO:0000256" key="1">
    <source>
        <dbReference type="SAM" id="MobiDB-lite"/>
    </source>
</evidence>
<reference evidence="2" key="1">
    <citation type="journal article" date="2013" name="Int. J. Syst. Evol. Microbiol.">
        <title>Ciceribacter lividus gen. nov., sp. nov., isolated from rhizosphere soil of chick pea (Cicer arietinum L.).</title>
        <authorList>
            <person name="Kathiravan R."/>
            <person name="Jegan S."/>
            <person name="Ganga V."/>
            <person name="Prabavathy V.R."/>
            <person name="Tushar L."/>
            <person name="Sasikala Ch."/>
            <person name="Ramana Ch.V."/>
        </authorList>
    </citation>
    <scope>NUCLEOTIDE SEQUENCE</scope>
    <source>
        <strain evidence="2">MSSRFBL1</strain>
    </source>
</reference>
<feature type="region of interest" description="Disordered" evidence="1">
    <location>
        <begin position="76"/>
        <end position="117"/>
    </location>
</feature>
<dbReference type="EMBL" id="KC189952">
    <property type="protein sequence ID" value="AGD98743.1"/>
    <property type="molecule type" value="Genomic_DNA"/>
</dbReference>
<feature type="non-terminal residue" evidence="2">
    <location>
        <position position="1"/>
    </location>
</feature>
<feature type="region of interest" description="Disordered" evidence="1">
    <location>
        <begin position="1"/>
        <end position="47"/>
    </location>
</feature>
<dbReference type="AlphaFoldDB" id="L7YDJ8"/>
<sequence>SVACRPGRLRRGPGTRGCSEDRLQGHQVRRVRRPGTGRRLCRPRGHHLDQLPRGKRCLRRRRLCVLRRPRRRRVRRLRDADPREQGAGNLHRHVRRVDGHELARVLKRRKRRRSSRP</sequence>
<feature type="compositionally biased region" description="Basic residues" evidence="1">
    <location>
        <begin position="27"/>
        <end position="45"/>
    </location>
</feature>
<evidence type="ECO:0000313" key="2">
    <source>
        <dbReference type="EMBL" id="AGD98743.1"/>
    </source>
</evidence>
<proteinExistence type="predicted"/>
<feature type="non-terminal residue" evidence="2">
    <location>
        <position position="117"/>
    </location>
</feature>
<name>L7YDJ8_9HYPH</name>
<organism evidence="2">
    <name type="scientific">Ciceribacter lividus</name>
    <dbReference type="NCBI Taxonomy" id="1197950"/>
    <lineage>
        <taxon>Bacteria</taxon>
        <taxon>Pseudomonadati</taxon>
        <taxon>Pseudomonadota</taxon>
        <taxon>Alphaproteobacteria</taxon>
        <taxon>Hyphomicrobiales</taxon>
        <taxon>Rhizobiaceae</taxon>
        <taxon>Ciceribacter</taxon>
    </lineage>
</organism>
<gene>
    <name evidence="2" type="primary">nifH</name>
</gene>
<accession>L7YDJ8</accession>